<evidence type="ECO:0000313" key="5">
    <source>
        <dbReference type="Proteomes" id="UP000281098"/>
    </source>
</evidence>
<evidence type="ECO:0000256" key="1">
    <source>
        <dbReference type="SAM" id="MobiDB-lite"/>
    </source>
</evidence>
<reference evidence="3 6" key="2">
    <citation type="submission" date="2019-09" db="EMBL/GenBank/DDBJ databases">
        <title>Draft genome sequences of 48 bacterial type strains from the CCUG.</title>
        <authorList>
            <person name="Tunovic T."/>
            <person name="Pineiro-Iglesias B."/>
            <person name="Unosson C."/>
            <person name="Inganas E."/>
            <person name="Ohlen M."/>
            <person name="Cardew S."/>
            <person name="Jensie-Markopoulos S."/>
            <person name="Salva-Serra F."/>
            <person name="Jaen-Luchoro D."/>
            <person name="Karlsson R."/>
            <person name="Svensson-Stadler L."/>
            <person name="Chun J."/>
            <person name="Moore E."/>
        </authorList>
    </citation>
    <scope>NUCLEOTIDE SEQUENCE [LARGE SCALE GENOMIC DNA]</scope>
    <source>
        <strain evidence="3 6">CCUG 65686</strain>
    </source>
</reference>
<feature type="transmembrane region" description="Helical" evidence="2">
    <location>
        <begin position="7"/>
        <end position="26"/>
    </location>
</feature>
<feature type="compositionally biased region" description="Low complexity" evidence="1">
    <location>
        <begin position="74"/>
        <end position="86"/>
    </location>
</feature>
<evidence type="ECO:0000313" key="4">
    <source>
        <dbReference type="EMBL" id="RQY94515.1"/>
    </source>
</evidence>
<evidence type="ECO:0000313" key="6">
    <source>
        <dbReference type="Proteomes" id="UP000473470"/>
    </source>
</evidence>
<reference evidence="4 5" key="1">
    <citation type="submission" date="2018-08" db="EMBL/GenBank/DDBJ databases">
        <title>Comparative analysis of Burkholderia isolates from Puerto Rico.</title>
        <authorList>
            <person name="Hall C."/>
            <person name="Sahl J."/>
            <person name="Wagner D."/>
        </authorList>
    </citation>
    <scope>NUCLEOTIDE SEQUENCE [LARGE SCALE GENOMIC DNA]</scope>
    <source>
        <strain evidence="4 5">Bp8966</strain>
    </source>
</reference>
<gene>
    <name evidence="4" type="ORF">DF017_11020</name>
    <name evidence="3" type="ORF">F7R25_14535</name>
</gene>
<evidence type="ECO:0000313" key="3">
    <source>
        <dbReference type="EMBL" id="KAB0637788.1"/>
    </source>
</evidence>
<feature type="region of interest" description="Disordered" evidence="1">
    <location>
        <begin position="41"/>
        <end position="244"/>
    </location>
</feature>
<keyword evidence="5" id="KW-1185">Reference proteome</keyword>
<feature type="compositionally biased region" description="Polar residues" evidence="1">
    <location>
        <begin position="222"/>
        <end position="231"/>
    </location>
</feature>
<dbReference type="Proteomes" id="UP000281098">
    <property type="component" value="Unassembled WGS sequence"/>
</dbReference>
<dbReference type="EMBL" id="QTPM01000010">
    <property type="protein sequence ID" value="RQY94515.1"/>
    <property type="molecule type" value="Genomic_DNA"/>
</dbReference>
<feature type="compositionally biased region" description="Low complexity" evidence="1">
    <location>
        <begin position="94"/>
        <end position="109"/>
    </location>
</feature>
<sequence length="244" mass="24624">MRNARKTLMIAGGLLVVATGTSYLMLLKADHRAMEEGTAGIADPARTLSADVRPGNDHATQGSIRPAPVPAAPAAPAAPAKQADAASQHPPAPVVTAQQPAPASTPAAPRVSVQLKPPPKAQPQPAAQPSAPPSVTVVTIDAQDSPASKTAPTPRAPRRRDGLERHATPNPGTTPETAALVRESAKLDPSLPMPNLPVRSSTDQHGSSAGSNAVAAAMTEQLVRQSSSIGASSPAPKDGSASAK</sequence>
<organism evidence="3 6">
    <name type="scientific">Burkholderia stagnalis</name>
    <dbReference type="NCBI Taxonomy" id="1503054"/>
    <lineage>
        <taxon>Bacteria</taxon>
        <taxon>Pseudomonadati</taxon>
        <taxon>Pseudomonadota</taxon>
        <taxon>Betaproteobacteria</taxon>
        <taxon>Burkholderiales</taxon>
        <taxon>Burkholderiaceae</taxon>
        <taxon>Burkholderia</taxon>
        <taxon>Burkholderia cepacia complex</taxon>
    </lineage>
</organism>
<evidence type="ECO:0000256" key="2">
    <source>
        <dbReference type="SAM" id="Phobius"/>
    </source>
</evidence>
<dbReference type="EMBL" id="VZOK01000018">
    <property type="protein sequence ID" value="KAB0637788.1"/>
    <property type="molecule type" value="Genomic_DNA"/>
</dbReference>
<accession>A0A6L3MZN9</accession>
<keyword evidence="2" id="KW-1133">Transmembrane helix</keyword>
<feature type="compositionally biased region" description="Low complexity" evidence="1">
    <location>
        <begin position="206"/>
        <end position="217"/>
    </location>
</feature>
<dbReference type="RefSeq" id="WP_081069742.1">
    <property type="nucleotide sequence ID" value="NZ_CABVPM010000023.1"/>
</dbReference>
<comment type="caution">
    <text evidence="3">The sequence shown here is derived from an EMBL/GenBank/DDBJ whole genome shotgun (WGS) entry which is preliminary data.</text>
</comment>
<keyword evidence="2" id="KW-0472">Membrane</keyword>
<name>A0A6L3MZN9_9BURK</name>
<keyword evidence="2" id="KW-0812">Transmembrane</keyword>
<protein>
    <submittedName>
        <fullName evidence="3">Extensin</fullName>
    </submittedName>
</protein>
<dbReference type="Proteomes" id="UP000473470">
    <property type="component" value="Unassembled WGS sequence"/>
</dbReference>
<dbReference type="AlphaFoldDB" id="A0A6L3MZN9"/>
<proteinExistence type="predicted"/>